<dbReference type="GO" id="GO:0002926">
    <property type="term" value="P:tRNA wobble base 5-methoxycarbonylmethyl-2-thiouridinylation"/>
    <property type="evidence" value="ECO:0007669"/>
    <property type="project" value="TreeGrafter"/>
</dbReference>
<keyword evidence="4" id="KW-0820">tRNA-binding</keyword>
<organism evidence="17 18">
    <name type="scientific">Odinarchaeota yellowstonii (strain LCB_4)</name>
    <dbReference type="NCBI Taxonomy" id="1841599"/>
    <lineage>
        <taxon>Archaea</taxon>
        <taxon>Promethearchaeati</taxon>
        <taxon>Candidatus Odinarchaeota</taxon>
        <taxon>Candidatus Odinarchaeia</taxon>
        <taxon>Candidatus Odinarchaeales</taxon>
        <taxon>Candidatus Odinarchaeaceae</taxon>
        <taxon>Candidatus Odinarchaeum</taxon>
    </lineage>
</organism>
<dbReference type="EMBL" id="CP091871">
    <property type="protein sequence ID" value="WEU40702.1"/>
    <property type="molecule type" value="Genomic_DNA"/>
</dbReference>
<reference evidence="17" key="1">
    <citation type="journal article" date="2017" name="Nature">
        <title>Asgard archaea illuminate the origin of eukaryotic cellular complexity.</title>
        <authorList>
            <person name="Zaremba-Niedzwiedzka K."/>
            <person name="Caceres E.F."/>
            <person name="Saw J.H."/>
            <person name="Backstrom D."/>
            <person name="Juzokaite L."/>
            <person name="Vancaester E."/>
            <person name="Seitz K.W."/>
            <person name="Anantharaman K."/>
            <person name="Starnawski P."/>
            <person name="Kjeldsen K.U."/>
            <person name="Scott M.B."/>
            <person name="Nunoura T."/>
            <person name="Banfield J.F."/>
            <person name="Schramm A."/>
            <person name="Baker B.J."/>
            <person name="Spang A."/>
            <person name="Ettema T.J.G."/>
        </authorList>
    </citation>
    <scope>NUCLEOTIDE SEQUENCE</scope>
    <source>
        <strain evidence="17">LCB_4</strain>
    </source>
</reference>
<evidence type="ECO:0000256" key="11">
    <source>
        <dbReference type="ARBA" id="ARBA00023014"/>
    </source>
</evidence>
<dbReference type="InterPro" id="IPR016181">
    <property type="entry name" value="Acyl_CoA_acyltransferase"/>
</dbReference>
<dbReference type="InterPro" id="IPR039661">
    <property type="entry name" value="ELP3"/>
</dbReference>
<proteinExistence type="inferred from homology"/>
<dbReference type="PANTHER" id="PTHR11135">
    <property type="entry name" value="HISTONE ACETYLTRANSFERASE-RELATED"/>
    <property type="match status" value="1"/>
</dbReference>
<dbReference type="SFLD" id="SFLDF00344">
    <property type="entry name" value="ELP3-like"/>
    <property type="match status" value="1"/>
</dbReference>
<dbReference type="EC" id="2.3.1.311" evidence="13"/>
<evidence type="ECO:0000256" key="1">
    <source>
        <dbReference type="ARBA" id="ARBA00005217"/>
    </source>
</evidence>
<keyword evidence="11 15" id="KW-0411">Iron-sulfur</keyword>
<comment type="cofactor">
    <cofactor evidence="15">
        <name>[4Fe-4S] cluster</name>
        <dbReference type="ChEBI" id="CHEBI:49883"/>
    </cofactor>
    <text evidence="15">Binds 1 [4Fe-4S] cluster. The cluster is coordinated with 3 cysteines and an exchangeable S-adenosyl-L-methionine.</text>
</comment>
<dbReference type="Pfam" id="PF23613">
    <property type="entry name" value="ELP3_N"/>
    <property type="match status" value="1"/>
</dbReference>
<evidence type="ECO:0000256" key="2">
    <source>
        <dbReference type="ARBA" id="ARBA00005494"/>
    </source>
</evidence>
<evidence type="ECO:0000256" key="4">
    <source>
        <dbReference type="ARBA" id="ARBA00022555"/>
    </source>
</evidence>
<dbReference type="InterPro" id="IPR056591">
    <property type="entry name" value="ELP3-like_N"/>
</dbReference>
<keyword evidence="7" id="KW-0819">tRNA processing</keyword>
<dbReference type="InterPro" id="IPR034687">
    <property type="entry name" value="ELP3-like"/>
</dbReference>
<dbReference type="Pfam" id="PF04055">
    <property type="entry name" value="Radical_SAM"/>
    <property type="match status" value="1"/>
</dbReference>
<dbReference type="GO" id="GO:0046872">
    <property type="term" value="F:metal ion binding"/>
    <property type="evidence" value="ECO:0007669"/>
    <property type="project" value="UniProtKB-KW"/>
</dbReference>
<feature type="binding site" evidence="15">
    <location>
        <position position="98"/>
    </location>
    <ligand>
        <name>[4Fe-4S] cluster</name>
        <dbReference type="ChEBI" id="CHEBI:49883"/>
        <note>4Fe-4S-S-AdoMet</note>
    </ligand>
</feature>
<keyword evidence="6" id="KW-0949">S-adenosyl-L-methionine</keyword>
<evidence type="ECO:0000256" key="12">
    <source>
        <dbReference type="ARBA" id="ARBA00023315"/>
    </source>
</evidence>
<comment type="catalytic activity">
    <reaction evidence="14">
        <text>uridine(34) in tRNA + acetyl-CoA + S-adenosyl-L-methionine + H2O = 5-(carboxymethyl)uridine(34) in tRNA + 5'-deoxyadenosine + L-methionine + CoA + 2 H(+)</text>
        <dbReference type="Rhea" id="RHEA:61020"/>
        <dbReference type="Rhea" id="RHEA-COMP:10407"/>
        <dbReference type="Rhea" id="RHEA-COMP:11727"/>
        <dbReference type="ChEBI" id="CHEBI:15377"/>
        <dbReference type="ChEBI" id="CHEBI:15378"/>
        <dbReference type="ChEBI" id="CHEBI:17319"/>
        <dbReference type="ChEBI" id="CHEBI:57287"/>
        <dbReference type="ChEBI" id="CHEBI:57288"/>
        <dbReference type="ChEBI" id="CHEBI:57844"/>
        <dbReference type="ChEBI" id="CHEBI:59789"/>
        <dbReference type="ChEBI" id="CHEBI:65315"/>
        <dbReference type="ChEBI" id="CHEBI:74882"/>
        <dbReference type="EC" id="2.3.1.311"/>
    </reaction>
    <physiologicalReaction direction="left-to-right" evidence="14">
        <dbReference type="Rhea" id="RHEA:61021"/>
    </physiologicalReaction>
</comment>
<dbReference type="Gene3D" id="3.40.630.30">
    <property type="match status" value="1"/>
</dbReference>
<dbReference type="KEGG" id="oyw:OdinLCB4_001890"/>
<dbReference type="CDD" id="cd01335">
    <property type="entry name" value="Radical_SAM"/>
    <property type="match status" value="1"/>
</dbReference>
<dbReference type="GO" id="GO:0106261">
    <property type="term" value="F:tRNA uridine(34) acetyltransferase activity"/>
    <property type="evidence" value="ECO:0007669"/>
    <property type="project" value="UniProtKB-EC"/>
</dbReference>
<evidence type="ECO:0000256" key="7">
    <source>
        <dbReference type="ARBA" id="ARBA00022694"/>
    </source>
</evidence>
<dbReference type="InterPro" id="IPR058240">
    <property type="entry name" value="rSAM_sf"/>
</dbReference>
<accession>A0AAF0D2X0</accession>
<keyword evidence="10 15" id="KW-0408">Iron</keyword>
<dbReference type="AlphaFoldDB" id="A0AAF0D2X0"/>
<protein>
    <recommendedName>
        <fullName evidence="13">tRNA carboxymethyluridine synthase</fullName>
        <ecNumber evidence="13">2.3.1.311</ecNumber>
    </recommendedName>
</protein>
<feature type="binding site" evidence="15">
    <location>
        <position position="95"/>
    </location>
    <ligand>
        <name>[4Fe-4S] cluster</name>
        <dbReference type="ChEBI" id="CHEBI:49883"/>
        <note>4Fe-4S-S-AdoMet</note>
    </ligand>
</feature>
<keyword evidence="3" id="KW-0004">4Fe-4S</keyword>
<dbReference type="GO" id="GO:0051539">
    <property type="term" value="F:4 iron, 4 sulfur cluster binding"/>
    <property type="evidence" value="ECO:0007669"/>
    <property type="project" value="UniProtKB-KW"/>
</dbReference>
<keyword evidence="12" id="KW-0012">Acyltransferase</keyword>
<evidence type="ECO:0000256" key="5">
    <source>
        <dbReference type="ARBA" id="ARBA00022679"/>
    </source>
</evidence>
<feature type="domain" description="Radical SAM core" evidence="16">
    <location>
        <begin position="74"/>
        <end position="344"/>
    </location>
</feature>
<dbReference type="NCBIfam" id="TIGR01211">
    <property type="entry name" value="ELP3"/>
    <property type="match status" value="1"/>
</dbReference>
<gene>
    <name evidence="17" type="ORF">OdinLCB4_001890</name>
</gene>
<dbReference type="Proteomes" id="UP000186851">
    <property type="component" value="Chromosome"/>
</dbReference>
<dbReference type="SUPFAM" id="SSF102114">
    <property type="entry name" value="Radical SAM enzymes"/>
    <property type="match status" value="1"/>
</dbReference>
<dbReference type="InterPro" id="IPR032432">
    <property type="entry name" value="Radical_SAM_C"/>
</dbReference>
<keyword evidence="9" id="KW-0694">RNA-binding</keyword>
<dbReference type="SFLD" id="SFLDS00029">
    <property type="entry name" value="Radical_SAM"/>
    <property type="match status" value="1"/>
</dbReference>
<dbReference type="SUPFAM" id="SSF55729">
    <property type="entry name" value="Acyl-CoA N-acyltransferases (Nat)"/>
    <property type="match status" value="1"/>
</dbReference>
<feature type="binding site" evidence="15">
    <location>
        <position position="90"/>
    </location>
    <ligand>
        <name>[4Fe-4S] cluster</name>
        <dbReference type="ChEBI" id="CHEBI:49883"/>
        <note>4Fe-4S-S-AdoMet</note>
    </ligand>
</feature>
<comment type="similarity">
    <text evidence="2">Belongs to the ELP3 family.</text>
</comment>
<comment type="pathway">
    <text evidence="1">tRNA modification.</text>
</comment>
<dbReference type="Gene3D" id="3.20.20.70">
    <property type="entry name" value="Aldolase class I"/>
    <property type="match status" value="1"/>
</dbReference>
<keyword evidence="8 15" id="KW-0479">Metal-binding</keyword>
<evidence type="ECO:0000256" key="14">
    <source>
        <dbReference type="ARBA" id="ARBA00047372"/>
    </source>
</evidence>
<name>A0AAF0D2X0_ODILC</name>
<sequence length="533" mass="60758">MKVLDIQRAVCNEILEKISRSKGVDRQTVEKIKREVCEKYGLKQVPSNSALLSLLGEENQGLVKKLLIVKPARSISGVSVIAVMSPPAECPHGRCIYCPGGPSSGSPQSYTGREPAALRGAQNNFDPYMQVQARLKQLKQIGHPVNKVELIIMGGTFPARDFSYQSYFIKRCLDALTCVNSNNLNEAKLNAEKSHIKNVGITFETRPDYCKSLHVDRMLELGATRVEIGVQTIYDDVYHIIKRGHTVSDVVEATRIAKDAGLKVCYHIMPGLPGMSFERDLKMFIELFENDCFKPDMLKIYPCLVLEGTELYNMWRNNQYHPYTTEQLIELLLKVMEMLPPWVRVQRFQRDIPAGLITAGNKKSDLRALLLDRMDELNIKTNEIRYREVGHQLTRYGKKPKLEQVELKIHSYEASEGVEIFLSYEDVVEDILIGFLRMRIPSSKAYRPEVKTSKTALIRELHIFGPELEVGRPPLYEWQHRGYGKSLIAEAELLAEEVFECSRILVTSGLGVREYYRRLGYTPLGPYMCKEFS</sequence>
<dbReference type="GO" id="GO:0005737">
    <property type="term" value="C:cytoplasm"/>
    <property type="evidence" value="ECO:0007669"/>
    <property type="project" value="TreeGrafter"/>
</dbReference>
<dbReference type="PROSITE" id="PS51918">
    <property type="entry name" value="RADICAL_SAM"/>
    <property type="match status" value="1"/>
</dbReference>
<dbReference type="SMART" id="SM00729">
    <property type="entry name" value="Elp3"/>
    <property type="match status" value="1"/>
</dbReference>
<dbReference type="InterPro" id="IPR007197">
    <property type="entry name" value="rSAM"/>
</dbReference>
<dbReference type="InterPro" id="IPR013785">
    <property type="entry name" value="Aldolase_TIM"/>
</dbReference>
<evidence type="ECO:0000256" key="8">
    <source>
        <dbReference type="ARBA" id="ARBA00022723"/>
    </source>
</evidence>
<dbReference type="Pfam" id="PF16199">
    <property type="entry name" value="Radical_SAM_C"/>
    <property type="match status" value="1"/>
</dbReference>
<dbReference type="PIRSF" id="PIRSF005669">
    <property type="entry name" value="Hist_AcTrfase_ELP3"/>
    <property type="match status" value="1"/>
</dbReference>
<dbReference type="PANTHER" id="PTHR11135:SF7">
    <property type="entry name" value="TRNA URIDINE(34) ACETYLTRANSFERASE"/>
    <property type="match status" value="1"/>
</dbReference>
<evidence type="ECO:0000256" key="6">
    <source>
        <dbReference type="ARBA" id="ARBA00022691"/>
    </source>
</evidence>
<dbReference type="InterPro" id="IPR006638">
    <property type="entry name" value="Elp3/MiaA/NifB-like_rSAM"/>
</dbReference>
<evidence type="ECO:0000256" key="9">
    <source>
        <dbReference type="ARBA" id="ARBA00022884"/>
    </source>
</evidence>
<evidence type="ECO:0000313" key="17">
    <source>
        <dbReference type="EMBL" id="WEU40702.1"/>
    </source>
</evidence>
<reference evidence="17" key="2">
    <citation type="journal article" date="2022" name="Nat. Microbiol.">
        <title>A closed Candidatus Odinarchaeum chromosome exposes Asgard archaeal viruses.</title>
        <authorList>
            <person name="Tamarit D."/>
            <person name="Caceres E.F."/>
            <person name="Krupovic M."/>
            <person name="Nijland R."/>
            <person name="Eme L."/>
            <person name="Robinson N.P."/>
            <person name="Ettema T.J.G."/>
        </authorList>
    </citation>
    <scope>NUCLEOTIDE SEQUENCE</scope>
    <source>
        <strain evidence="17">LCB_4</strain>
    </source>
</reference>
<evidence type="ECO:0000313" key="18">
    <source>
        <dbReference type="Proteomes" id="UP000186851"/>
    </source>
</evidence>
<evidence type="ECO:0000256" key="10">
    <source>
        <dbReference type="ARBA" id="ARBA00023004"/>
    </source>
</evidence>
<evidence type="ECO:0000259" key="16">
    <source>
        <dbReference type="PROSITE" id="PS51918"/>
    </source>
</evidence>
<evidence type="ECO:0000256" key="15">
    <source>
        <dbReference type="PIRSR" id="PIRSR005669-1"/>
    </source>
</evidence>
<evidence type="ECO:0000256" key="13">
    <source>
        <dbReference type="ARBA" id="ARBA00044771"/>
    </source>
</evidence>
<keyword evidence="5" id="KW-0808">Transferase</keyword>
<evidence type="ECO:0000256" key="3">
    <source>
        <dbReference type="ARBA" id="ARBA00022485"/>
    </source>
</evidence>
<dbReference type="GO" id="GO:0000049">
    <property type="term" value="F:tRNA binding"/>
    <property type="evidence" value="ECO:0007669"/>
    <property type="project" value="UniProtKB-KW"/>
</dbReference>
<dbReference type="SFLD" id="SFLDG01086">
    <property type="entry name" value="elongater_protein-like"/>
    <property type="match status" value="1"/>
</dbReference>